<dbReference type="PANTHER" id="PTHR44758:SF1">
    <property type="entry name" value="NAD(P) TRANSHYDROGENASE SUBUNIT BETA"/>
    <property type="match status" value="1"/>
</dbReference>
<keyword evidence="8 16" id="KW-0812">Transmembrane</keyword>
<evidence type="ECO:0000256" key="14">
    <source>
        <dbReference type="ARBA" id="ARBA00048202"/>
    </source>
</evidence>
<comment type="subcellular location">
    <subcellularLocation>
        <location evidence="2">Cell inner membrane</location>
        <topology evidence="2">Multi-pass membrane protein</topology>
    </subcellularLocation>
</comment>
<evidence type="ECO:0000256" key="8">
    <source>
        <dbReference type="ARBA" id="ARBA00022692"/>
    </source>
</evidence>
<comment type="function">
    <text evidence="1 15">The transhydrogenation between NADH and NADP is coupled to respiration and ATP hydrolysis and functions as a proton pump across the membrane.</text>
</comment>
<evidence type="ECO:0000313" key="19">
    <source>
        <dbReference type="Proteomes" id="UP001185927"/>
    </source>
</evidence>
<evidence type="ECO:0000256" key="7">
    <source>
        <dbReference type="ARBA" id="ARBA00022519"/>
    </source>
</evidence>
<dbReference type="InterPro" id="IPR034300">
    <property type="entry name" value="PNTB-like"/>
</dbReference>
<dbReference type="PIRSF" id="PIRSF000204">
    <property type="entry name" value="PNTB"/>
    <property type="match status" value="1"/>
</dbReference>
<evidence type="ECO:0000256" key="1">
    <source>
        <dbReference type="ARBA" id="ARBA00003943"/>
    </source>
</evidence>
<keyword evidence="6 15" id="KW-1003">Cell membrane</keyword>
<feature type="transmembrane region" description="Helical" evidence="16">
    <location>
        <begin position="88"/>
        <end position="106"/>
    </location>
</feature>
<dbReference type="RefSeq" id="WP_141486625.1">
    <property type="nucleotide sequence ID" value="NZ_JAWLKB010000013.1"/>
</dbReference>
<keyword evidence="9 15" id="KW-0521">NADP</keyword>
<sequence>MEYLVNGLYIVAFSMFIYGLMGLTGPKTAVRGNQIAAVGMLIAVIATLISIRDTEMGNWILIAAGLIIGVVLGVPPALRTKMTAMPQLVALFNGVGGGTVALIAYAEFLDSDGFTAFKHGESPTVHIVIASLFAAVIGSISFWGSVIAFLKLQETLPGRPIGIGKLQQPLNALLLIAAVAFSVIIGIKAISPEGPTSSLWIVGVLVLSGILGLMVVLPIGGADMPVVISLLNALTGLSAAAAGLALDNQAMIVAGMIVGASGTILTNLMAKAMNRSIPAIVAGGFGGGGGEAASSDGVVRTAKATSAADAAIQMAYANQVIVVPGYGLAVAQAQHAVKDMAKLLESKGVEVKYAIHPVAGRMPGHMNVLLAEADVSYDAMKEMDDINDEFSRTDVTLVIGANDVTNPSARNDPNSPIHGMPILNVDQSKSVIVLKRSMNSGFAGIDNPLFFAEGTSMLFGDAKKSVAEVTEELKAL</sequence>
<accession>A0ABU4C061</accession>
<feature type="transmembrane region" description="Helical" evidence="16">
    <location>
        <begin position="170"/>
        <end position="191"/>
    </location>
</feature>
<dbReference type="PANTHER" id="PTHR44758">
    <property type="entry name" value="NAD(P) TRANSHYDROGENASE SUBUNIT BETA"/>
    <property type="match status" value="1"/>
</dbReference>
<keyword evidence="11 16" id="KW-1133">Transmembrane helix</keyword>
<evidence type="ECO:0000256" key="16">
    <source>
        <dbReference type="SAM" id="Phobius"/>
    </source>
</evidence>
<evidence type="ECO:0000256" key="11">
    <source>
        <dbReference type="ARBA" id="ARBA00022989"/>
    </source>
</evidence>
<reference evidence="18 19" key="1">
    <citation type="submission" date="2023-10" db="EMBL/GenBank/DDBJ databases">
        <title>Development of a sustainable strategy for remediation of hydrocarbon-contaminated territories based on the waste exchange concept.</title>
        <authorList>
            <person name="Krivoruchko A."/>
        </authorList>
    </citation>
    <scope>NUCLEOTIDE SEQUENCE [LARGE SCALE GENOMIC DNA]</scope>
    <source>
        <strain evidence="18 19">IEGM 1203</strain>
    </source>
</reference>
<evidence type="ECO:0000256" key="15">
    <source>
        <dbReference type="PIRNR" id="PIRNR000204"/>
    </source>
</evidence>
<dbReference type="Proteomes" id="UP001185927">
    <property type="component" value="Unassembled WGS sequence"/>
</dbReference>
<organism evidence="18 19">
    <name type="scientific">Rhodococcus globerulus</name>
    <dbReference type="NCBI Taxonomy" id="33008"/>
    <lineage>
        <taxon>Bacteria</taxon>
        <taxon>Bacillati</taxon>
        <taxon>Actinomycetota</taxon>
        <taxon>Actinomycetes</taxon>
        <taxon>Mycobacteriales</taxon>
        <taxon>Nocardiaceae</taxon>
        <taxon>Rhodococcus</taxon>
    </lineage>
</organism>
<feature type="transmembrane region" description="Helical" evidence="16">
    <location>
        <begin position="6"/>
        <end position="23"/>
    </location>
</feature>
<keyword evidence="12 15" id="KW-0520">NAD</keyword>
<feature type="transmembrane region" description="Helical" evidence="16">
    <location>
        <begin position="57"/>
        <end position="76"/>
    </location>
</feature>
<evidence type="ECO:0000256" key="3">
    <source>
        <dbReference type="ARBA" id="ARBA00007919"/>
    </source>
</evidence>
<dbReference type="InterPro" id="IPR029035">
    <property type="entry name" value="DHS-like_NAD/FAD-binding_dom"/>
</dbReference>
<feature type="transmembrane region" description="Helical" evidence="16">
    <location>
        <begin position="35"/>
        <end position="51"/>
    </location>
</feature>
<keyword evidence="19" id="KW-1185">Reference proteome</keyword>
<evidence type="ECO:0000256" key="5">
    <source>
        <dbReference type="ARBA" id="ARBA00014581"/>
    </source>
</evidence>
<dbReference type="EMBL" id="JAWLKB010000013">
    <property type="protein sequence ID" value="MDV6269881.1"/>
    <property type="molecule type" value="Genomic_DNA"/>
</dbReference>
<protein>
    <recommendedName>
        <fullName evidence="5 15">NAD(P) transhydrogenase subunit beta</fullName>
        <ecNumber evidence="4 15">7.1.1.1</ecNumber>
    </recommendedName>
    <alternativeName>
        <fullName evidence="15">Nicotinamide nucleotide transhydrogenase subunit beta</fullName>
    </alternativeName>
</protein>
<feature type="transmembrane region" description="Helical" evidence="16">
    <location>
        <begin position="197"/>
        <end position="219"/>
    </location>
</feature>
<evidence type="ECO:0000313" key="18">
    <source>
        <dbReference type="EMBL" id="MDV6269881.1"/>
    </source>
</evidence>
<evidence type="ECO:0000256" key="2">
    <source>
        <dbReference type="ARBA" id="ARBA00004429"/>
    </source>
</evidence>
<name>A0ABU4C061_RHOGO</name>
<dbReference type="EC" id="7.1.1.1" evidence="4 15"/>
<evidence type="ECO:0000256" key="13">
    <source>
        <dbReference type="ARBA" id="ARBA00023136"/>
    </source>
</evidence>
<feature type="domain" description="NADP transhydrogenase beta-like" evidence="17">
    <location>
        <begin position="8"/>
        <end position="471"/>
    </location>
</feature>
<dbReference type="Gene3D" id="3.40.50.1220">
    <property type="entry name" value="TPP-binding domain"/>
    <property type="match status" value="1"/>
</dbReference>
<evidence type="ECO:0000256" key="4">
    <source>
        <dbReference type="ARBA" id="ARBA00012943"/>
    </source>
</evidence>
<evidence type="ECO:0000256" key="12">
    <source>
        <dbReference type="ARBA" id="ARBA00023027"/>
    </source>
</evidence>
<keyword evidence="13 15" id="KW-0472">Membrane</keyword>
<feature type="transmembrane region" description="Helical" evidence="16">
    <location>
        <begin position="126"/>
        <end position="150"/>
    </location>
</feature>
<comment type="caution">
    <text evidence="18">The sequence shown here is derived from an EMBL/GenBank/DDBJ whole genome shotgun (WGS) entry which is preliminary data.</text>
</comment>
<evidence type="ECO:0000256" key="9">
    <source>
        <dbReference type="ARBA" id="ARBA00022857"/>
    </source>
</evidence>
<keyword evidence="7 15" id="KW-0997">Cell inner membrane</keyword>
<dbReference type="InterPro" id="IPR012136">
    <property type="entry name" value="NADH_DH_b"/>
</dbReference>
<feature type="transmembrane region" description="Helical" evidence="16">
    <location>
        <begin position="252"/>
        <end position="270"/>
    </location>
</feature>
<comment type="catalytic activity">
    <reaction evidence="14 15">
        <text>NAD(+) + NADPH + H(+)(in) = NADH + NADP(+) + H(+)(out)</text>
        <dbReference type="Rhea" id="RHEA:47992"/>
        <dbReference type="ChEBI" id="CHEBI:15378"/>
        <dbReference type="ChEBI" id="CHEBI:57540"/>
        <dbReference type="ChEBI" id="CHEBI:57783"/>
        <dbReference type="ChEBI" id="CHEBI:57945"/>
        <dbReference type="ChEBI" id="CHEBI:58349"/>
        <dbReference type="EC" id="7.1.1.1"/>
    </reaction>
</comment>
<evidence type="ECO:0000256" key="6">
    <source>
        <dbReference type="ARBA" id="ARBA00022475"/>
    </source>
</evidence>
<proteinExistence type="inferred from homology"/>
<comment type="similarity">
    <text evidence="3 15">Belongs to the PNT beta subunit family.</text>
</comment>
<feature type="transmembrane region" description="Helical" evidence="16">
    <location>
        <begin position="226"/>
        <end position="246"/>
    </location>
</feature>
<evidence type="ECO:0000259" key="17">
    <source>
        <dbReference type="Pfam" id="PF02233"/>
    </source>
</evidence>
<evidence type="ECO:0000256" key="10">
    <source>
        <dbReference type="ARBA" id="ARBA00022967"/>
    </source>
</evidence>
<gene>
    <name evidence="18" type="ORF">R3Q16_24980</name>
</gene>
<keyword evidence="10 15" id="KW-1278">Translocase</keyword>
<dbReference type="Pfam" id="PF02233">
    <property type="entry name" value="PNTB"/>
    <property type="match status" value="1"/>
</dbReference>
<dbReference type="SUPFAM" id="SSF52467">
    <property type="entry name" value="DHS-like NAD/FAD-binding domain"/>
    <property type="match status" value="1"/>
</dbReference>